<reference evidence="1 2" key="1">
    <citation type="submission" date="2018-11" db="EMBL/GenBank/DDBJ databases">
        <title>Complete genome sequence of Paenibacillus baekrokdamisoli strain KCTC 33723.</title>
        <authorList>
            <person name="Kang S.W."/>
            <person name="Lee K.C."/>
            <person name="Kim K.K."/>
            <person name="Kim J.S."/>
            <person name="Kim D.S."/>
            <person name="Ko S.H."/>
            <person name="Yang S.H."/>
            <person name="Lee J.S."/>
        </authorList>
    </citation>
    <scope>NUCLEOTIDE SEQUENCE [LARGE SCALE GENOMIC DNA]</scope>
    <source>
        <strain evidence="1 2">KCTC 33723</strain>
    </source>
</reference>
<dbReference type="PANTHER" id="PTHR43591:SF24">
    <property type="entry name" value="2-METHOXY-6-POLYPRENYL-1,4-BENZOQUINOL METHYLASE, MITOCHONDRIAL"/>
    <property type="match status" value="1"/>
</dbReference>
<sequence>MSPTLRNGSLKDNQYGNASNFNARIYLHAKFSTNAYPWPCWIWDQWGKLDHANVLELGCGSGLIWKANGPRIPANWTITLSDYSEGMLSAAQAGLEPLGFPFHYEAIDAIHIPYPDESFDLVIANHMLYHLNDMDRKRALEEIHRVLKPSGFLCSSTIGIGNMREMKELVHAFDPQSCYERVLGAIESRFSLDNGGSQLRELFENVELRRYDNKLIVTEPDALVNYLLSVNGLEADTIVLHPDKASAFRQFVESYWVDGSFTIATESGLFLSYKNPV</sequence>
<accession>A0A3G9IWG2</accession>
<name>A0A3G9IWG2_9BACL</name>
<evidence type="ECO:0000313" key="1">
    <source>
        <dbReference type="EMBL" id="BBH23190.1"/>
    </source>
</evidence>
<dbReference type="Gene3D" id="3.40.50.150">
    <property type="entry name" value="Vaccinia Virus protein VP39"/>
    <property type="match status" value="1"/>
</dbReference>
<dbReference type="SUPFAM" id="SSF53335">
    <property type="entry name" value="S-adenosyl-L-methionine-dependent methyltransferases"/>
    <property type="match status" value="1"/>
</dbReference>
<protein>
    <submittedName>
        <fullName evidence="1">Uncharacterized protein</fullName>
    </submittedName>
</protein>
<dbReference type="OrthoDB" id="9777497at2"/>
<dbReference type="Pfam" id="PF08241">
    <property type="entry name" value="Methyltransf_11"/>
    <property type="match status" value="1"/>
</dbReference>
<dbReference type="GO" id="GO:0008757">
    <property type="term" value="F:S-adenosylmethionine-dependent methyltransferase activity"/>
    <property type="evidence" value="ECO:0007669"/>
    <property type="project" value="InterPro"/>
</dbReference>
<dbReference type="Proteomes" id="UP000275368">
    <property type="component" value="Chromosome"/>
</dbReference>
<keyword evidence="2" id="KW-1185">Reference proteome</keyword>
<evidence type="ECO:0000313" key="2">
    <source>
        <dbReference type="Proteomes" id="UP000275368"/>
    </source>
</evidence>
<organism evidence="1 2">
    <name type="scientific">Paenibacillus baekrokdamisoli</name>
    <dbReference type="NCBI Taxonomy" id="1712516"/>
    <lineage>
        <taxon>Bacteria</taxon>
        <taxon>Bacillati</taxon>
        <taxon>Bacillota</taxon>
        <taxon>Bacilli</taxon>
        <taxon>Bacillales</taxon>
        <taxon>Paenibacillaceae</taxon>
        <taxon>Paenibacillus</taxon>
    </lineage>
</organism>
<dbReference type="AlphaFoldDB" id="A0A3G9IWG2"/>
<proteinExistence type="predicted"/>
<dbReference type="KEGG" id="pbk:Back11_45350"/>
<dbReference type="InterPro" id="IPR029063">
    <property type="entry name" value="SAM-dependent_MTases_sf"/>
</dbReference>
<gene>
    <name evidence="1" type="ORF">Back11_45350</name>
</gene>
<dbReference type="CDD" id="cd02440">
    <property type="entry name" value="AdoMet_MTases"/>
    <property type="match status" value="1"/>
</dbReference>
<dbReference type="RefSeq" id="WP_125662449.1">
    <property type="nucleotide sequence ID" value="NZ_AP019308.1"/>
</dbReference>
<dbReference type="EMBL" id="AP019308">
    <property type="protein sequence ID" value="BBH23190.1"/>
    <property type="molecule type" value="Genomic_DNA"/>
</dbReference>
<dbReference type="PANTHER" id="PTHR43591">
    <property type="entry name" value="METHYLTRANSFERASE"/>
    <property type="match status" value="1"/>
</dbReference>
<dbReference type="InterPro" id="IPR013216">
    <property type="entry name" value="Methyltransf_11"/>
</dbReference>